<evidence type="ECO:0000313" key="2">
    <source>
        <dbReference type="Proteomes" id="UP000276133"/>
    </source>
</evidence>
<dbReference type="Proteomes" id="UP000276133">
    <property type="component" value="Unassembled WGS sequence"/>
</dbReference>
<gene>
    <name evidence="1" type="ORF">BpHYR1_037130</name>
</gene>
<keyword evidence="2" id="KW-1185">Reference proteome</keyword>
<dbReference type="AlphaFoldDB" id="A0A3M7SY20"/>
<proteinExistence type="predicted"/>
<comment type="caution">
    <text evidence="1">The sequence shown here is derived from an EMBL/GenBank/DDBJ whole genome shotgun (WGS) entry which is preliminary data.</text>
</comment>
<sequence>MIGIVLVLFERKMGENYCFAFFHNLKLFHHIFLNKVQIALNNFIKNNLCDRFLHLEVEDQFKISFQSKNALHAIHTL</sequence>
<organism evidence="1 2">
    <name type="scientific">Brachionus plicatilis</name>
    <name type="common">Marine rotifer</name>
    <name type="synonym">Brachionus muelleri</name>
    <dbReference type="NCBI Taxonomy" id="10195"/>
    <lineage>
        <taxon>Eukaryota</taxon>
        <taxon>Metazoa</taxon>
        <taxon>Spiralia</taxon>
        <taxon>Gnathifera</taxon>
        <taxon>Rotifera</taxon>
        <taxon>Eurotatoria</taxon>
        <taxon>Monogononta</taxon>
        <taxon>Pseudotrocha</taxon>
        <taxon>Ploima</taxon>
        <taxon>Brachionidae</taxon>
        <taxon>Brachionus</taxon>
    </lineage>
</organism>
<evidence type="ECO:0000313" key="1">
    <source>
        <dbReference type="EMBL" id="RNA40711.1"/>
    </source>
</evidence>
<name>A0A3M7SY20_BRAPC</name>
<dbReference type="EMBL" id="REGN01000604">
    <property type="protein sequence ID" value="RNA40711.1"/>
    <property type="molecule type" value="Genomic_DNA"/>
</dbReference>
<protein>
    <submittedName>
        <fullName evidence="1">Uncharacterized protein</fullName>
    </submittedName>
</protein>
<accession>A0A3M7SY20</accession>
<reference evidence="1 2" key="1">
    <citation type="journal article" date="2018" name="Sci. Rep.">
        <title>Genomic signatures of local adaptation to the degree of environmental predictability in rotifers.</title>
        <authorList>
            <person name="Franch-Gras L."/>
            <person name="Hahn C."/>
            <person name="Garcia-Roger E.M."/>
            <person name="Carmona M.J."/>
            <person name="Serra M."/>
            <person name="Gomez A."/>
        </authorList>
    </citation>
    <scope>NUCLEOTIDE SEQUENCE [LARGE SCALE GENOMIC DNA]</scope>
    <source>
        <strain evidence="1">HYR1</strain>
    </source>
</reference>